<dbReference type="GO" id="GO:0005829">
    <property type="term" value="C:cytosol"/>
    <property type="evidence" value="ECO:0007669"/>
    <property type="project" value="TreeGrafter"/>
</dbReference>
<feature type="domain" description="Importin N-terminal" evidence="5">
    <location>
        <begin position="38"/>
        <end position="110"/>
    </location>
</feature>
<protein>
    <recommendedName>
        <fullName evidence="5">Importin N-terminal domain-containing protein</fullName>
    </recommendedName>
</protein>
<evidence type="ECO:0000256" key="4">
    <source>
        <dbReference type="ARBA" id="ARBA00023242"/>
    </source>
</evidence>
<sequence length="1067" mass="120630">MTTIPGFIELDANVLTPQSLYIALTNAASSTQQKISEGAQQLAGWEKQPGFFSSLQTIFIDTSLPFEIRYLAAIQIKNGIDKYWRKTAANAISKEEKAIIRSRCLESGINEADRRLALQNAIFVAKIIRFEYPSDWPDAITSVVQFLRDTAREDKGSVHLPRTLLILLYIIKELSTARLQRSRVSLQQAAPEILQVLGTIYVDKVNSWMGFLKSGGTHEAGAINDIDTSLLALRVLRRLLICGFEHPNRNASVQEFWTIIVSHFTELFTLTMHHGQQLSVREPIEKHLIQISKLHLQMVRDHPAAFVQLPGSIDVAKSYWQILLEFSKSFGTQTTAVIGTDGDAEDEISCIEKLSLKGLLLLRACVKMVYYPIQTFKYQQAADKEERQQSKDAMKDAILSTDMIREMMETLVTRFFVFRARDLREWEEEPSEWERKEEGEGETWEFSVRVCAEKLFLDLVINNKEQLIQPLLQVFYAVATLEVTDVLYKDSIYAAIGLAAPVLHSHLDFDAFLSTTLVPEVQTIHPRYNILRRRIAILLGQWTPVKDINRNLVYSIFEHMLKKDDPLNDLVVRVTAGRQLKNIVDPLNIRVEQLVPHASSILSRLGALIQEVELPETRLALLQTLNSVIVRMEHHVRQQLWSNFNPNEKQVTPFAGTVISILPPLWEQAGDEFLTKQVILTILSALVNSMKADSRQFHSIILPLIESSIQLESETRSWLLEDALDLWSAVLAQADQVGDLLNLVKHIKPLFEMASDALRKGLEITEQYVLLAPQAMLEQSLQFTAHFRDLISHMNARQARGVVTHIVDTLFQMASNIGGKAAVGRLAHIINETNLLQHILLGLKSAYDSHQSTGPNRVTTDIDGIIETDYFTVLARILLFDPPTFFTVLSDALSEPIQTILPWLLTEWFSHCENIGTTTQKKLMCLALTNLLNLSPPMPSKQILDRLQEFMGLWSDTVAECIEYTTEGEPTEGRDTLVWIRSVHQDDGGGGDGGGGGQEYYADSPEQIRRRDLLYADPVHTVHIKQHIRGRLLHAIELCGGQEAFQRDWLVNVDGHVVQSFGSLQII</sequence>
<comment type="similarity">
    <text evidence="2">Belongs to the importin beta family.</text>
</comment>
<dbReference type="Gene3D" id="1.25.10.10">
    <property type="entry name" value="Leucine-rich Repeat Variant"/>
    <property type="match status" value="1"/>
</dbReference>
<dbReference type="GO" id="GO:0005635">
    <property type="term" value="C:nuclear envelope"/>
    <property type="evidence" value="ECO:0007669"/>
    <property type="project" value="TreeGrafter"/>
</dbReference>
<evidence type="ECO:0000313" key="6">
    <source>
        <dbReference type="EMBL" id="CAF9905686.1"/>
    </source>
</evidence>
<proteinExistence type="inferred from homology"/>
<dbReference type="PANTHER" id="PTHR10997">
    <property type="entry name" value="IMPORTIN-7, 8, 11"/>
    <property type="match status" value="1"/>
</dbReference>
<keyword evidence="7" id="KW-1185">Reference proteome</keyword>
<comment type="subcellular location">
    <subcellularLocation>
        <location evidence="1">Nucleus</location>
    </subcellularLocation>
</comment>
<evidence type="ECO:0000313" key="7">
    <source>
        <dbReference type="Proteomes" id="UP000664169"/>
    </source>
</evidence>
<evidence type="ECO:0000256" key="2">
    <source>
        <dbReference type="ARBA" id="ARBA00007991"/>
    </source>
</evidence>
<name>A0A8H3EF79_9LECA</name>
<dbReference type="PROSITE" id="PS50166">
    <property type="entry name" value="IMPORTIN_B_NT"/>
    <property type="match status" value="1"/>
</dbReference>
<dbReference type="Proteomes" id="UP000664169">
    <property type="component" value="Unassembled WGS sequence"/>
</dbReference>
<dbReference type="SMART" id="SM00913">
    <property type="entry name" value="IBN_N"/>
    <property type="match status" value="1"/>
</dbReference>
<evidence type="ECO:0000256" key="1">
    <source>
        <dbReference type="ARBA" id="ARBA00004123"/>
    </source>
</evidence>
<dbReference type="EMBL" id="CAJPDQ010000002">
    <property type="protein sequence ID" value="CAF9905686.1"/>
    <property type="molecule type" value="Genomic_DNA"/>
</dbReference>
<dbReference type="InterPro" id="IPR001494">
    <property type="entry name" value="Importin-beta_N"/>
</dbReference>
<dbReference type="InterPro" id="IPR058669">
    <property type="entry name" value="TPR_IPO7/11-like"/>
</dbReference>
<dbReference type="SUPFAM" id="SSF48371">
    <property type="entry name" value="ARM repeat"/>
    <property type="match status" value="1"/>
</dbReference>
<comment type="caution">
    <text evidence="6">The sequence shown here is derived from an EMBL/GenBank/DDBJ whole genome shotgun (WGS) entry which is preliminary data.</text>
</comment>
<dbReference type="AlphaFoldDB" id="A0A8H3EF79"/>
<gene>
    <name evidence="6" type="ORF">GOMPHAMPRED_003321</name>
</gene>
<dbReference type="FunFam" id="1.25.10.10:FF:000362">
    <property type="entry name" value="Importin 11, putative"/>
    <property type="match status" value="1"/>
</dbReference>
<dbReference type="OrthoDB" id="361693at2759"/>
<dbReference type="GO" id="GO:0031267">
    <property type="term" value="F:small GTPase binding"/>
    <property type="evidence" value="ECO:0007669"/>
    <property type="project" value="InterPro"/>
</dbReference>
<dbReference type="GO" id="GO:0006606">
    <property type="term" value="P:protein import into nucleus"/>
    <property type="evidence" value="ECO:0007669"/>
    <property type="project" value="TreeGrafter"/>
</dbReference>
<evidence type="ECO:0000259" key="5">
    <source>
        <dbReference type="PROSITE" id="PS50166"/>
    </source>
</evidence>
<dbReference type="Pfam" id="PF25758">
    <property type="entry name" value="TPR_IPO11"/>
    <property type="match status" value="1"/>
</dbReference>
<accession>A0A8H3EF79</accession>
<organism evidence="6 7">
    <name type="scientific">Gomphillus americanus</name>
    <dbReference type="NCBI Taxonomy" id="1940652"/>
    <lineage>
        <taxon>Eukaryota</taxon>
        <taxon>Fungi</taxon>
        <taxon>Dikarya</taxon>
        <taxon>Ascomycota</taxon>
        <taxon>Pezizomycotina</taxon>
        <taxon>Lecanoromycetes</taxon>
        <taxon>OSLEUM clade</taxon>
        <taxon>Ostropomycetidae</taxon>
        <taxon>Ostropales</taxon>
        <taxon>Graphidaceae</taxon>
        <taxon>Gomphilloideae</taxon>
        <taxon>Gomphillus</taxon>
    </lineage>
</organism>
<reference evidence="6" key="1">
    <citation type="submission" date="2021-03" db="EMBL/GenBank/DDBJ databases">
        <authorList>
            <person name="Tagirdzhanova G."/>
        </authorList>
    </citation>
    <scope>NUCLEOTIDE SEQUENCE</scope>
</reference>
<dbReference type="Pfam" id="PF03810">
    <property type="entry name" value="IBN_N"/>
    <property type="match status" value="1"/>
</dbReference>
<dbReference type="InterPro" id="IPR016024">
    <property type="entry name" value="ARM-type_fold"/>
</dbReference>
<keyword evidence="4" id="KW-0539">Nucleus</keyword>
<dbReference type="InterPro" id="IPR011989">
    <property type="entry name" value="ARM-like"/>
</dbReference>
<dbReference type="PANTHER" id="PTHR10997:SF7">
    <property type="entry name" value="IMPORTIN-11"/>
    <property type="match status" value="1"/>
</dbReference>
<keyword evidence="3" id="KW-0813">Transport</keyword>
<evidence type="ECO:0000256" key="3">
    <source>
        <dbReference type="ARBA" id="ARBA00022448"/>
    </source>
</evidence>